<reference evidence="2 3" key="1">
    <citation type="journal article" date="2021" name="Nat. Commun.">
        <title>Incipient diploidization of the medicinal plant Perilla within 10,000 years.</title>
        <authorList>
            <person name="Zhang Y."/>
            <person name="Shen Q."/>
            <person name="Leng L."/>
            <person name="Zhang D."/>
            <person name="Chen S."/>
            <person name="Shi Y."/>
            <person name="Ning Z."/>
            <person name="Chen S."/>
        </authorList>
    </citation>
    <scope>NUCLEOTIDE SEQUENCE [LARGE SCALE GENOMIC DNA]</scope>
    <source>
        <strain evidence="3">cv. PC099</strain>
    </source>
</reference>
<evidence type="ECO:0000313" key="3">
    <source>
        <dbReference type="Proteomes" id="UP001190926"/>
    </source>
</evidence>
<organism evidence="2 3">
    <name type="scientific">Perilla frutescens var. hirtella</name>
    <name type="common">Perilla citriodora</name>
    <name type="synonym">Perilla setoyensis</name>
    <dbReference type="NCBI Taxonomy" id="608512"/>
    <lineage>
        <taxon>Eukaryota</taxon>
        <taxon>Viridiplantae</taxon>
        <taxon>Streptophyta</taxon>
        <taxon>Embryophyta</taxon>
        <taxon>Tracheophyta</taxon>
        <taxon>Spermatophyta</taxon>
        <taxon>Magnoliopsida</taxon>
        <taxon>eudicotyledons</taxon>
        <taxon>Gunneridae</taxon>
        <taxon>Pentapetalae</taxon>
        <taxon>asterids</taxon>
        <taxon>lamiids</taxon>
        <taxon>Lamiales</taxon>
        <taxon>Lamiaceae</taxon>
        <taxon>Nepetoideae</taxon>
        <taxon>Elsholtzieae</taxon>
        <taxon>Perilla</taxon>
    </lineage>
</organism>
<dbReference type="AlphaFoldDB" id="A0AAD4JLI0"/>
<evidence type="ECO:0000256" key="1">
    <source>
        <dbReference type="SAM" id="MobiDB-lite"/>
    </source>
</evidence>
<sequence length="320" mass="35436">MCTPLMLGGVVIAFDALKARDVQDFKGIITEVLKREEMFQEVRTITLLGALDKVLHPMGFQIQVGNKSFVGAHARAIEEEVLRKVDSYVSMLQHSAEECEEKGVEIQVKIAVGAPLMNILVEEISALHATWAIIDRLIRKESRCYLKQLLPCKVAQVRDNLTVEIVRPYHLDSGMKKLKHKLVYSLSKVVPLPPAQDYESDGNSLISLPVTPMIRSKACTTNSKEQLVSLNDESSTNNPQQEASGSQNELENKRDGCTQVMLKDRCTEDNSKEPVPCSGSVTRTREDAVGSSFSEMKIEPGEYSSDTSPEEGKIGLVKMA</sequence>
<evidence type="ECO:0000313" key="2">
    <source>
        <dbReference type="EMBL" id="KAH6835263.1"/>
    </source>
</evidence>
<comment type="caution">
    <text evidence="2">The sequence shown here is derived from an EMBL/GenBank/DDBJ whole genome shotgun (WGS) entry which is preliminary data.</text>
</comment>
<feature type="region of interest" description="Disordered" evidence="1">
    <location>
        <begin position="226"/>
        <end position="253"/>
    </location>
</feature>
<feature type="compositionally biased region" description="Polar residues" evidence="1">
    <location>
        <begin position="226"/>
        <end position="249"/>
    </location>
</feature>
<dbReference type="EMBL" id="SDAM02000037">
    <property type="protein sequence ID" value="KAH6835263.1"/>
    <property type="molecule type" value="Genomic_DNA"/>
</dbReference>
<keyword evidence="3" id="KW-1185">Reference proteome</keyword>
<gene>
    <name evidence="2" type="ORF">C2S53_012427</name>
</gene>
<accession>A0AAD4JLI0</accession>
<name>A0AAD4JLI0_PERFH</name>
<dbReference type="Proteomes" id="UP001190926">
    <property type="component" value="Unassembled WGS sequence"/>
</dbReference>
<feature type="region of interest" description="Disordered" evidence="1">
    <location>
        <begin position="265"/>
        <end position="320"/>
    </location>
</feature>
<proteinExistence type="predicted"/>
<protein>
    <submittedName>
        <fullName evidence="2">Uncharacterized protein</fullName>
    </submittedName>
</protein>